<dbReference type="SUPFAM" id="SSF103473">
    <property type="entry name" value="MFS general substrate transporter"/>
    <property type="match status" value="1"/>
</dbReference>
<evidence type="ECO:0000256" key="2">
    <source>
        <dbReference type="SAM" id="Phobius"/>
    </source>
</evidence>
<keyword evidence="4" id="KW-1185">Reference proteome</keyword>
<name>A0A4R5B3F7_9ACTN</name>
<sequence>MPTCVPTLSRSSPADRPPPRPAVGRAVGGSTGDGFGTLALSFGTLQAGHGLGGLSIVLACEALPALLVLAEGVTGGDRIRRHLMMAGTEILAVLTWTAIAACLLTGATPLSMLSILALLAGLACALFLPAERAIIADLAHHDTRRIGNALMSQAVSGVFSRT</sequence>
<organism evidence="3 4">
    <name type="scientific">Actinomadura rubrisoli</name>
    <dbReference type="NCBI Taxonomy" id="2530368"/>
    <lineage>
        <taxon>Bacteria</taxon>
        <taxon>Bacillati</taxon>
        <taxon>Actinomycetota</taxon>
        <taxon>Actinomycetes</taxon>
        <taxon>Streptosporangiales</taxon>
        <taxon>Thermomonosporaceae</taxon>
        <taxon>Actinomadura</taxon>
    </lineage>
</organism>
<evidence type="ECO:0000313" key="4">
    <source>
        <dbReference type="Proteomes" id="UP000294513"/>
    </source>
</evidence>
<keyword evidence="2" id="KW-0812">Transmembrane</keyword>
<keyword evidence="2" id="KW-0472">Membrane</keyword>
<feature type="region of interest" description="Disordered" evidence="1">
    <location>
        <begin position="1"/>
        <end position="27"/>
    </location>
</feature>
<feature type="transmembrane region" description="Helical" evidence="2">
    <location>
        <begin position="82"/>
        <end position="106"/>
    </location>
</feature>
<comment type="caution">
    <text evidence="3">The sequence shown here is derived from an EMBL/GenBank/DDBJ whole genome shotgun (WGS) entry which is preliminary data.</text>
</comment>
<proteinExistence type="predicted"/>
<feature type="transmembrane region" description="Helical" evidence="2">
    <location>
        <begin position="112"/>
        <end position="130"/>
    </location>
</feature>
<evidence type="ECO:0008006" key="5">
    <source>
        <dbReference type="Google" id="ProtNLM"/>
    </source>
</evidence>
<feature type="transmembrane region" description="Helical" evidence="2">
    <location>
        <begin position="50"/>
        <end position="70"/>
    </location>
</feature>
<dbReference type="AlphaFoldDB" id="A0A4R5B3F7"/>
<evidence type="ECO:0000256" key="1">
    <source>
        <dbReference type="SAM" id="MobiDB-lite"/>
    </source>
</evidence>
<evidence type="ECO:0000313" key="3">
    <source>
        <dbReference type="EMBL" id="TDD79050.1"/>
    </source>
</evidence>
<dbReference type="InterPro" id="IPR036259">
    <property type="entry name" value="MFS_trans_sf"/>
</dbReference>
<reference evidence="3 4" key="1">
    <citation type="submission" date="2019-03" db="EMBL/GenBank/DDBJ databases">
        <title>Draft genome sequences of novel Actinobacteria.</title>
        <authorList>
            <person name="Sahin N."/>
            <person name="Ay H."/>
            <person name="Saygin H."/>
        </authorList>
    </citation>
    <scope>NUCLEOTIDE SEQUENCE [LARGE SCALE GENOMIC DNA]</scope>
    <source>
        <strain evidence="3 4">H3C3</strain>
    </source>
</reference>
<keyword evidence="2" id="KW-1133">Transmembrane helix</keyword>
<gene>
    <name evidence="3" type="ORF">E1298_28645</name>
</gene>
<accession>A0A4R5B3F7</accession>
<dbReference type="EMBL" id="SMKU01000185">
    <property type="protein sequence ID" value="TDD79050.1"/>
    <property type="molecule type" value="Genomic_DNA"/>
</dbReference>
<protein>
    <recommendedName>
        <fullName evidence="5">MFS transporter</fullName>
    </recommendedName>
</protein>
<dbReference type="Proteomes" id="UP000294513">
    <property type="component" value="Unassembled WGS sequence"/>
</dbReference>